<sequence length="143" mass="16550">MALLKHIITVAMILVTLFLYPVKCGPCDYSIRWFGCRTAPPPTTRSTTTKSPSEKVAILAYTLYEKLMWKMRSKGLGKLKSKPSTLIKRGRRSTLNELQIETNENIMRTLRKRFLRGIKKNSLFRGHPLKRKSLWNGLENQIK</sequence>
<evidence type="ECO:0000256" key="1">
    <source>
        <dbReference type="SAM" id="SignalP"/>
    </source>
</evidence>
<proteinExistence type="predicted"/>
<evidence type="ECO:0000313" key="3">
    <source>
        <dbReference type="Proteomes" id="UP000594262"/>
    </source>
</evidence>
<name>A0A7M6DQU0_9CNID</name>
<evidence type="ECO:0008006" key="4">
    <source>
        <dbReference type="Google" id="ProtNLM"/>
    </source>
</evidence>
<feature type="signal peptide" evidence="1">
    <location>
        <begin position="1"/>
        <end position="24"/>
    </location>
</feature>
<dbReference type="AlphaFoldDB" id="A0A7M6DQU0"/>
<keyword evidence="1" id="KW-0732">Signal</keyword>
<reference evidence="2" key="1">
    <citation type="submission" date="2021-01" db="UniProtKB">
        <authorList>
            <consortium name="EnsemblMetazoa"/>
        </authorList>
    </citation>
    <scope>IDENTIFICATION</scope>
</reference>
<keyword evidence="3" id="KW-1185">Reference proteome</keyword>
<evidence type="ECO:0000313" key="2">
    <source>
        <dbReference type="EnsemblMetazoa" id="CLYHEMP022884.1"/>
    </source>
</evidence>
<protein>
    <recommendedName>
        <fullName evidence="4">Cnidarian restricted protein</fullName>
    </recommendedName>
</protein>
<dbReference type="EnsemblMetazoa" id="CLYHEMT022884.1">
    <property type="protein sequence ID" value="CLYHEMP022884.1"/>
    <property type="gene ID" value="CLYHEMG022884"/>
</dbReference>
<accession>A0A7M6DQU0</accession>
<organism evidence="2 3">
    <name type="scientific">Clytia hemisphaerica</name>
    <dbReference type="NCBI Taxonomy" id="252671"/>
    <lineage>
        <taxon>Eukaryota</taxon>
        <taxon>Metazoa</taxon>
        <taxon>Cnidaria</taxon>
        <taxon>Hydrozoa</taxon>
        <taxon>Hydroidolina</taxon>
        <taxon>Leptothecata</taxon>
        <taxon>Obeliida</taxon>
        <taxon>Clytiidae</taxon>
        <taxon>Clytia</taxon>
    </lineage>
</organism>
<feature type="chain" id="PRO_5029767962" description="Cnidarian restricted protein" evidence="1">
    <location>
        <begin position="25"/>
        <end position="143"/>
    </location>
</feature>
<dbReference type="Proteomes" id="UP000594262">
    <property type="component" value="Unplaced"/>
</dbReference>